<accession>A0A0A9BUT0</accession>
<sequence>MLLLEQSSSPHSIYCPKE</sequence>
<dbReference type="EMBL" id="GBRH01230086">
    <property type="protein sequence ID" value="JAD67809.1"/>
    <property type="molecule type" value="Transcribed_RNA"/>
</dbReference>
<evidence type="ECO:0000313" key="1">
    <source>
        <dbReference type="EMBL" id="JAD67809.1"/>
    </source>
</evidence>
<reference evidence="1" key="2">
    <citation type="journal article" date="2015" name="Data Brief">
        <title>Shoot transcriptome of the giant reed, Arundo donax.</title>
        <authorList>
            <person name="Barrero R.A."/>
            <person name="Guerrero F.D."/>
            <person name="Moolhuijzen P."/>
            <person name="Goolsby J.A."/>
            <person name="Tidwell J."/>
            <person name="Bellgard S.E."/>
            <person name="Bellgard M.I."/>
        </authorList>
    </citation>
    <scope>NUCLEOTIDE SEQUENCE</scope>
    <source>
        <tissue evidence="1">Shoot tissue taken approximately 20 cm above the soil surface</tissue>
    </source>
</reference>
<proteinExistence type="predicted"/>
<organism evidence="1">
    <name type="scientific">Arundo donax</name>
    <name type="common">Giant reed</name>
    <name type="synonym">Donax arundinaceus</name>
    <dbReference type="NCBI Taxonomy" id="35708"/>
    <lineage>
        <taxon>Eukaryota</taxon>
        <taxon>Viridiplantae</taxon>
        <taxon>Streptophyta</taxon>
        <taxon>Embryophyta</taxon>
        <taxon>Tracheophyta</taxon>
        <taxon>Spermatophyta</taxon>
        <taxon>Magnoliopsida</taxon>
        <taxon>Liliopsida</taxon>
        <taxon>Poales</taxon>
        <taxon>Poaceae</taxon>
        <taxon>PACMAD clade</taxon>
        <taxon>Arundinoideae</taxon>
        <taxon>Arundineae</taxon>
        <taxon>Arundo</taxon>
    </lineage>
</organism>
<protein>
    <submittedName>
        <fullName evidence="1">Uncharacterized protein</fullName>
    </submittedName>
</protein>
<dbReference type="AlphaFoldDB" id="A0A0A9BUT0"/>
<reference evidence="1" key="1">
    <citation type="submission" date="2014-09" db="EMBL/GenBank/DDBJ databases">
        <authorList>
            <person name="Magalhaes I.L.F."/>
            <person name="Oliveira U."/>
            <person name="Santos F.R."/>
            <person name="Vidigal T.H.D.A."/>
            <person name="Brescovit A.D."/>
            <person name="Santos A.J."/>
        </authorList>
    </citation>
    <scope>NUCLEOTIDE SEQUENCE</scope>
    <source>
        <tissue evidence="1">Shoot tissue taken approximately 20 cm above the soil surface</tissue>
    </source>
</reference>
<name>A0A0A9BUT0_ARUDO</name>